<evidence type="ECO:0000313" key="2">
    <source>
        <dbReference type="Proteomes" id="UP000053958"/>
    </source>
</evidence>
<dbReference type="RefSeq" id="XP_013330167.1">
    <property type="nucleotide sequence ID" value="XM_013474713.1"/>
</dbReference>
<reference evidence="1 2" key="1">
    <citation type="submission" date="2015-04" db="EMBL/GenBank/DDBJ databases">
        <authorList>
            <person name="Heijne W.H."/>
            <person name="Fedorova N.D."/>
            <person name="Nierman W.C."/>
            <person name="Vollebregt A.W."/>
            <person name="Zhao Z."/>
            <person name="Wu L."/>
            <person name="Kumar M."/>
            <person name="Stam H."/>
            <person name="van den Berg M.A."/>
            <person name="Pel H.J."/>
        </authorList>
    </citation>
    <scope>NUCLEOTIDE SEQUENCE [LARGE SCALE GENOMIC DNA]</scope>
    <source>
        <strain evidence="1 2">CBS 393.64</strain>
    </source>
</reference>
<gene>
    <name evidence="1" type="ORF">T310_2394</name>
</gene>
<keyword evidence="2" id="KW-1185">Reference proteome</keyword>
<dbReference type="Proteomes" id="UP000053958">
    <property type="component" value="Unassembled WGS sequence"/>
</dbReference>
<dbReference type="EMBL" id="LASV01000096">
    <property type="protein sequence ID" value="KKA23555.1"/>
    <property type="molecule type" value="Genomic_DNA"/>
</dbReference>
<sequence length="109" mass="12353">MINHPTSTVINDRIRQYQPAEEQLTGNATPHQSWFHTDSSQAGRNYLTLARIHPFSSRHTVNLVNSQVIHNISTISVHRMQKLIWSKGTKAGKEASESRDLHACILINI</sequence>
<name>A0A0F4YZL3_RASE3</name>
<evidence type="ECO:0000313" key="1">
    <source>
        <dbReference type="EMBL" id="KKA23555.1"/>
    </source>
</evidence>
<organism evidence="1 2">
    <name type="scientific">Rasamsonia emersonii (strain ATCC 16479 / CBS 393.64 / IMI 116815)</name>
    <dbReference type="NCBI Taxonomy" id="1408163"/>
    <lineage>
        <taxon>Eukaryota</taxon>
        <taxon>Fungi</taxon>
        <taxon>Dikarya</taxon>
        <taxon>Ascomycota</taxon>
        <taxon>Pezizomycotina</taxon>
        <taxon>Eurotiomycetes</taxon>
        <taxon>Eurotiomycetidae</taxon>
        <taxon>Eurotiales</taxon>
        <taxon>Trichocomaceae</taxon>
        <taxon>Rasamsonia</taxon>
    </lineage>
</organism>
<accession>A0A0F4YZL3</accession>
<protein>
    <submittedName>
        <fullName evidence="1">Uncharacterized protein</fullName>
    </submittedName>
</protein>
<proteinExistence type="predicted"/>
<dbReference type="GeneID" id="25314745"/>
<dbReference type="AlphaFoldDB" id="A0A0F4YZL3"/>
<comment type="caution">
    <text evidence="1">The sequence shown here is derived from an EMBL/GenBank/DDBJ whole genome shotgun (WGS) entry which is preliminary data.</text>
</comment>